<keyword evidence="5" id="KW-1185">Reference proteome</keyword>
<evidence type="ECO:0000313" key="5">
    <source>
        <dbReference type="Proteomes" id="UP000094936"/>
    </source>
</evidence>
<dbReference type="AlphaFoldDB" id="A0A1C3EAL7"/>
<sequence length="155" mass="17145">MINYVPFRFLASAVLLMLSTASMARGSVGVPVGESVPARDVNVSLSDTLEMKFSEKLSVKSGEAINFIVTNKGRIRHEFFIGDKAEQIKHRKKIRSLRGEENASAIKFENAIFIEPGETKTLKWRFLGAGKVVIFACNIPGHFEAGARFITVIDN</sequence>
<proteinExistence type="predicted"/>
<dbReference type="GO" id="GO:0046872">
    <property type="term" value="F:metal ion binding"/>
    <property type="evidence" value="ECO:0007669"/>
    <property type="project" value="UniProtKB-KW"/>
</dbReference>
<dbReference type="SUPFAM" id="SSF49503">
    <property type="entry name" value="Cupredoxins"/>
    <property type="match status" value="1"/>
</dbReference>
<keyword evidence="1" id="KW-0479">Metal-binding</keyword>
<evidence type="ECO:0000313" key="4">
    <source>
        <dbReference type="EMBL" id="ODA30273.1"/>
    </source>
</evidence>
<evidence type="ECO:0000256" key="3">
    <source>
        <dbReference type="SAM" id="SignalP"/>
    </source>
</evidence>
<accession>A0A1C3EAL7</accession>
<keyword evidence="3" id="KW-0732">Signal</keyword>
<dbReference type="Proteomes" id="UP000094936">
    <property type="component" value="Unassembled WGS sequence"/>
</dbReference>
<dbReference type="InterPro" id="IPR050845">
    <property type="entry name" value="Cu-binding_ET"/>
</dbReference>
<dbReference type="EMBL" id="LYBM01000055">
    <property type="protein sequence ID" value="ODA30273.1"/>
    <property type="molecule type" value="Genomic_DNA"/>
</dbReference>
<dbReference type="PANTHER" id="PTHR38439">
    <property type="entry name" value="AURACYANIN-B"/>
    <property type="match status" value="1"/>
</dbReference>
<gene>
    <name evidence="4" type="ORF">A8L45_20595</name>
</gene>
<dbReference type="Gene3D" id="2.60.40.420">
    <property type="entry name" value="Cupredoxins - blue copper proteins"/>
    <property type="match status" value="1"/>
</dbReference>
<evidence type="ECO:0000256" key="1">
    <source>
        <dbReference type="ARBA" id="ARBA00022723"/>
    </source>
</evidence>
<dbReference type="InterPro" id="IPR008972">
    <property type="entry name" value="Cupredoxin"/>
</dbReference>
<dbReference type="PANTHER" id="PTHR38439:SF3">
    <property type="entry name" value="COPPER-RESISTANT CUPROPROTEIN COPI"/>
    <property type="match status" value="1"/>
</dbReference>
<evidence type="ECO:0000256" key="2">
    <source>
        <dbReference type="ARBA" id="ARBA00023008"/>
    </source>
</evidence>
<protein>
    <recommendedName>
        <fullName evidence="6">Copper-binding protein</fullName>
    </recommendedName>
</protein>
<dbReference type="RefSeq" id="WP_068905244.1">
    <property type="nucleotide sequence ID" value="NZ_JBHUIF010000015.1"/>
</dbReference>
<reference evidence="4 5" key="1">
    <citation type="submission" date="2016-05" db="EMBL/GenBank/DDBJ databases">
        <title>Genomic Taxonomy of the Vibrionaceae.</title>
        <authorList>
            <person name="Gomez-Gil B."/>
            <person name="Enciso-Ibarra J."/>
        </authorList>
    </citation>
    <scope>NUCLEOTIDE SEQUENCE [LARGE SCALE GENOMIC DNA]</scope>
    <source>
        <strain evidence="4 5">CAIM 1920</strain>
    </source>
</reference>
<dbReference type="OrthoDB" id="9816061at2"/>
<feature type="signal peptide" evidence="3">
    <location>
        <begin position="1"/>
        <end position="24"/>
    </location>
</feature>
<name>A0A1C3EAL7_9GAMM</name>
<organism evidence="4 5">
    <name type="scientific">Veronia pacifica</name>
    <dbReference type="NCBI Taxonomy" id="1080227"/>
    <lineage>
        <taxon>Bacteria</taxon>
        <taxon>Pseudomonadati</taxon>
        <taxon>Pseudomonadota</taxon>
        <taxon>Gammaproteobacteria</taxon>
        <taxon>Vibrionales</taxon>
        <taxon>Vibrionaceae</taxon>
        <taxon>Veronia</taxon>
    </lineage>
</organism>
<dbReference type="STRING" id="1080227.A8L45_20595"/>
<evidence type="ECO:0008006" key="6">
    <source>
        <dbReference type="Google" id="ProtNLM"/>
    </source>
</evidence>
<feature type="chain" id="PRO_5008672992" description="Copper-binding protein" evidence="3">
    <location>
        <begin position="25"/>
        <end position="155"/>
    </location>
</feature>
<comment type="caution">
    <text evidence="4">The sequence shown here is derived from an EMBL/GenBank/DDBJ whole genome shotgun (WGS) entry which is preliminary data.</text>
</comment>
<keyword evidence="2" id="KW-0186">Copper</keyword>